<evidence type="ECO:0000259" key="5">
    <source>
        <dbReference type="SMART" id="SM00382"/>
    </source>
</evidence>
<keyword evidence="2" id="KW-0547">Nucleotide-binding</keyword>
<feature type="region of interest" description="Disordered" evidence="4">
    <location>
        <begin position="527"/>
        <end position="567"/>
    </location>
</feature>
<comment type="similarity">
    <text evidence="1">Belongs to the CbxX/CfxQ family.</text>
</comment>
<dbReference type="Pfam" id="PF17866">
    <property type="entry name" value="AAA_lid_6"/>
    <property type="match status" value="2"/>
</dbReference>
<dbReference type="Gene3D" id="1.10.8.60">
    <property type="match status" value="2"/>
</dbReference>
<dbReference type="InterPro" id="IPR006626">
    <property type="entry name" value="PbH1"/>
</dbReference>
<dbReference type="SMART" id="SM00710">
    <property type="entry name" value="PbH1"/>
    <property type="match status" value="16"/>
</dbReference>
<evidence type="ECO:0000256" key="2">
    <source>
        <dbReference type="ARBA" id="ARBA00022741"/>
    </source>
</evidence>
<dbReference type="InterPro" id="IPR041627">
    <property type="entry name" value="AAA_lid_6"/>
</dbReference>
<dbReference type="PANTHER" id="PTHR43392:SF2">
    <property type="entry name" value="AAA-TYPE ATPASE FAMILY PROTEIN _ ANKYRIN REPEAT FAMILY PROTEIN"/>
    <property type="match status" value="1"/>
</dbReference>
<dbReference type="Pfam" id="PF00004">
    <property type="entry name" value="AAA"/>
    <property type="match status" value="2"/>
</dbReference>
<comment type="caution">
    <text evidence="6">The sequence shown here is derived from an EMBL/GenBank/DDBJ whole genome shotgun (WGS) entry which is preliminary data.</text>
</comment>
<protein>
    <submittedName>
        <fullName evidence="6">Right-handed parallel beta-helix repeat-containing protein</fullName>
    </submittedName>
</protein>
<dbReference type="PRINTS" id="PR00819">
    <property type="entry name" value="CBXCFQXSUPER"/>
</dbReference>
<organism evidence="6 7">
    <name type="scientific">Micromonospora sonneratiae</name>
    <dbReference type="NCBI Taxonomy" id="1184706"/>
    <lineage>
        <taxon>Bacteria</taxon>
        <taxon>Bacillati</taxon>
        <taxon>Actinomycetota</taxon>
        <taxon>Actinomycetes</taxon>
        <taxon>Micromonosporales</taxon>
        <taxon>Micromonosporaceae</taxon>
        <taxon>Micromonospora</taxon>
    </lineage>
</organism>
<dbReference type="InterPro" id="IPR050773">
    <property type="entry name" value="CbxX/CfxQ_RuBisCO_ESX"/>
</dbReference>
<evidence type="ECO:0000313" key="6">
    <source>
        <dbReference type="EMBL" id="MFD1320354.1"/>
    </source>
</evidence>
<evidence type="ECO:0000256" key="4">
    <source>
        <dbReference type="SAM" id="MobiDB-lite"/>
    </source>
</evidence>
<dbReference type="InterPro" id="IPR011050">
    <property type="entry name" value="Pectin_lyase_fold/virulence"/>
</dbReference>
<feature type="domain" description="AAA+ ATPase" evidence="5">
    <location>
        <begin position="897"/>
        <end position="1037"/>
    </location>
</feature>
<dbReference type="InterPro" id="IPR039448">
    <property type="entry name" value="Beta_helix"/>
</dbReference>
<evidence type="ECO:0000256" key="1">
    <source>
        <dbReference type="ARBA" id="ARBA00010378"/>
    </source>
</evidence>
<reference evidence="7" key="1">
    <citation type="journal article" date="2019" name="Int. J. Syst. Evol. Microbiol.">
        <title>The Global Catalogue of Microorganisms (GCM) 10K type strain sequencing project: providing services to taxonomists for standard genome sequencing and annotation.</title>
        <authorList>
            <consortium name="The Broad Institute Genomics Platform"/>
            <consortium name="The Broad Institute Genome Sequencing Center for Infectious Disease"/>
            <person name="Wu L."/>
            <person name="Ma J."/>
        </authorList>
    </citation>
    <scope>NUCLEOTIDE SEQUENCE [LARGE SCALE GENOMIC DNA]</scope>
    <source>
        <strain evidence="7">JCM 31037</strain>
    </source>
</reference>
<name>A0ABW3YAT6_9ACTN</name>
<dbReference type="InterPro" id="IPR012334">
    <property type="entry name" value="Pectin_lyas_fold"/>
</dbReference>
<dbReference type="EMBL" id="JBHTMP010000004">
    <property type="protein sequence ID" value="MFD1320354.1"/>
    <property type="molecule type" value="Genomic_DNA"/>
</dbReference>
<dbReference type="Pfam" id="PF13229">
    <property type="entry name" value="Beta_helix"/>
    <property type="match status" value="3"/>
</dbReference>
<dbReference type="CDD" id="cd00009">
    <property type="entry name" value="AAA"/>
    <property type="match status" value="1"/>
</dbReference>
<accession>A0ABW3YAT6</accession>
<evidence type="ECO:0000256" key="3">
    <source>
        <dbReference type="ARBA" id="ARBA00022840"/>
    </source>
</evidence>
<dbReference type="InterPro" id="IPR000641">
    <property type="entry name" value="CbxX/CfxQ"/>
</dbReference>
<dbReference type="SUPFAM" id="SSF52540">
    <property type="entry name" value="P-loop containing nucleoside triphosphate hydrolases"/>
    <property type="match status" value="2"/>
</dbReference>
<dbReference type="Gene3D" id="2.160.20.10">
    <property type="entry name" value="Single-stranded right-handed beta-helix, Pectin lyase-like"/>
    <property type="match status" value="3"/>
</dbReference>
<dbReference type="SMART" id="SM00382">
    <property type="entry name" value="AAA"/>
    <property type="match status" value="2"/>
</dbReference>
<keyword evidence="3" id="KW-0067">ATP-binding</keyword>
<dbReference type="InterPro" id="IPR003593">
    <property type="entry name" value="AAA+_ATPase"/>
</dbReference>
<dbReference type="InterPro" id="IPR003959">
    <property type="entry name" value="ATPase_AAA_core"/>
</dbReference>
<dbReference type="PANTHER" id="PTHR43392">
    <property type="entry name" value="AAA-TYPE ATPASE FAMILY PROTEIN / ANKYRIN REPEAT FAMILY PROTEIN"/>
    <property type="match status" value="1"/>
</dbReference>
<evidence type="ECO:0000313" key="7">
    <source>
        <dbReference type="Proteomes" id="UP001597260"/>
    </source>
</evidence>
<gene>
    <name evidence="6" type="ORF">ACFQ4H_04525</name>
</gene>
<sequence length="1120" mass="117831">MSRRVLEVSPTEPGCHRRITDALRAADNGSIVNVLPGEYAETLLLQAPVTITARDGRGSVLLAPPSGPALVMDTETATVNGLVIRGVDAGKPVVDVGTGRLRLDDCELRAEAAAGVFLRNSAALVMSDCRISNPTGAGLVAVENATATIERCTLEGFGSTAVVIRSGADPVLRDCTITQVTGNGVCGTDAARGTLHGCEISRTSGPGVALEKKSTTRLLQTRVFGTSDVGVYLTGGARGVLEECEISDTAGDGLMLAEGADPAVRRTVVARTRGHGIRITGRSRGTFERCRVSETPVAGVWVGGSSDPAFTGGELVDCADAAVMVTEGSAGTFDALEVTDARQHGVRVWGGANPLFRGLKLKGAHGHGVLVGDNGRGRFEESEMTDTRYATVRSSGGGNPEFRECRLRHSDDAAVLVGASGSATLRDCDVAGARTVGVAVEAEGEITLTRSRIHDCENDGVRFAEGGRGWITACELFANGGDGVHVGSDQPIVIRETTTRENTGSGVRQTVAGPRLTVEELTSVANGVPDSYGSASANAKPTAEPDRRGRPEPASGSAAKALAGTDNGGDTVESLLAELSRLVGLDGVKREVATLVNLQRLAQRRAAAGLPAPPMSRHLVFAGPPGTGKTTVARLYGRILAALGVLRRGHVVEVARADLVAQIVGGTAIKTTEKFTEARGGVLFVDEAYTLAAESGGGVDFGREAVDTLVKLMEDHRDDVVVIAAGYSHEMRGFLGSNPGLASRFTRTITFENYSVDELVTIVEHFCRQHHFALESGTREALEAYFKRLRRDETFGNGRVARGVFEDMVGRQAQRLGEQAEVSDKELTRLLPVDVGAVTGPGVGVSAGVTREQLPGLLTELDGMVGLTSVKREVTNLVNLIAAARRREEAGLPAPSLSRHLIFSGAPGTGKTTVARLYGKLLTALGVLASGQLVEVARADLVGEYVGQTAGRTRDAFDRARGGVLFIDEAYTLARAGSSGADFGREAVDTLVKLMEDHRDEVVVIAAGYSAEMAEFLAANPGLTSRFSTTIEFENYQTDELVTILGQHAASAGYVLTPATESVLRQHFAAVPRGRDFGNGRYARQVLDGMVTRQAGRLITVTTPTTEDLTELRPEDVPAR</sequence>
<dbReference type="Gene3D" id="3.40.50.300">
    <property type="entry name" value="P-loop containing nucleotide triphosphate hydrolases"/>
    <property type="match status" value="2"/>
</dbReference>
<proteinExistence type="inferred from homology"/>
<dbReference type="InterPro" id="IPR027417">
    <property type="entry name" value="P-loop_NTPase"/>
</dbReference>
<feature type="domain" description="AAA+ ATPase" evidence="5">
    <location>
        <begin position="615"/>
        <end position="755"/>
    </location>
</feature>
<dbReference type="SUPFAM" id="SSF51126">
    <property type="entry name" value="Pectin lyase-like"/>
    <property type="match status" value="2"/>
</dbReference>
<dbReference type="Proteomes" id="UP001597260">
    <property type="component" value="Unassembled WGS sequence"/>
</dbReference>
<dbReference type="RefSeq" id="WP_377567264.1">
    <property type="nucleotide sequence ID" value="NZ_JBHTMP010000004.1"/>
</dbReference>
<keyword evidence="7" id="KW-1185">Reference proteome</keyword>